<evidence type="ECO:0000313" key="3">
    <source>
        <dbReference type="Proteomes" id="UP001221757"/>
    </source>
</evidence>
<dbReference type="SUPFAM" id="SSF52047">
    <property type="entry name" value="RNI-like"/>
    <property type="match status" value="1"/>
</dbReference>
<dbReference type="InterPro" id="IPR032675">
    <property type="entry name" value="LRR_dom_sf"/>
</dbReference>
<name>A0AAD7H1V7_MYCRO</name>
<proteinExistence type="predicted"/>
<comment type="caution">
    <text evidence="2">The sequence shown here is derived from an EMBL/GenBank/DDBJ whole genome shotgun (WGS) entry which is preliminary data.</text>
</comment>
<feature type="region of interest" description="Disordered" evidence="1">
    <location>
        <begin position="558"/>
        <end position="611"/>
    </location>
</feature>
<evidence type="ECO:0000256" key="1">
    <source>
        <dbReference type="SAM" id="MobiDB-lite"/>
    </source>
</evidence>
<evidence type="ECO:0000313" key="2">
    <source>
        <dbReference type="EMBL" id="KAJ7709914.1"/>
    </source>
</evidence>
<accession>A0AAD7H1V7</accession>
<dbReference type="EMBL" id="JARKIE010000002">
    <property type="protein sequence ID" value="KAJ7709914.1"/>
    <property type="molecule type" value="Genomic_DNA"/>
</dbReference>
<feature type="compositionally biased region" description="Polar residues" evidence="1">
    <location>
        <begin position="558"/>
        <end position="570"/>
    </location>
</feature>
<dbReference type="Gene3D" id="3.80.10.10">
    <property type="entry name" value="Ribonuclease Inhibitor"/>
    <property type="match status" value="1"/>
</dbReference>
<gene>
    <name evidence="2" type="ORF">B0H17DRAFT_1191056</name>
</gene>
<keyword evidence="3" id="KW-1185">Reference proteome</keyword>
<feature type="region of interest" description="Disordered" evidence="1">
    <location>
        <begin position="474"/>
        <end position="531"/>
    </location>
</feature>
<reference evidence="2" key="1">
    <citation type="submission" date="2023-03" db="EMBL/GenBank/DDBJ databases">
        <title>Massive genome expansion in bonnet fungi (Mycena s.s.) driven by repeated elements and novel gene families across ecological guilds.</title>
        <authorList>
            <consortium name="Lawrence Berkeley National Laboratory"/>
            <person name="Harder C.B."/>
            <person name="Miyauchi S."/>
            <person name="Viragh M."/>
            <person name="Kuo A."/>
            <person name="Thoen E."/>
            <person name="Andreopoulos B."/>
            <person name="Lu D."/>
            <person name="Skrede I."/>
            <person name="Drula E."/>
            <person name="Henrissat B."/>
            <person name="Morin E."/>
            <person name="Kohler A."/>
            <person name="Barry K."/>
            <person name="LaButti K."/>
            <person name="Morin E."/>
            <person name="Salamov A."/>
            <person name="Lipzen A."/>
            <person name="Mereny Z."/>
            <person name="Hegedus B."/>
            <person name="Baldrian P."/>
            <person name="Stursova M."/>
            <person name="Weitz H."/>
            <person name="Taylor A."/>
            <person name="Grigoriev I.V."/>
            <person name="Nagy L.G."/>
            <person name="Martin F."/>
            <person name="Kauserud H."/>
        </authorList>
    </citation>
    <scope>NUCLEOTIDE SEQUENCE</scope>
    <source>
        <strain evidence="2">CBHHK067</strain>
    </source>
</reference>
<dbReference type="AlphaFoldDB" id="A0AAD7H1V7"/>
<organism evidence="2 3">
    <name type="scientific">Mycena rosella</name>
    <name type="common">Pink bonnet</name>
    <name type="synonym">Agaricus rosellus</name>
    <dbReference type="NCBI Taxonomy" id="1033263"/>
    <lineage>
        <taxon>Eukaryota</taxon>
        <taxon>Fungi</taxon>
        <taxon>Dikarya</taxon>
        <taxon>Basidiomycota</taxon>
        <taxon>Agaricomycotina</taxon>
        <taxon>Agaricomycetes</taxon>
        <taxon>Agaricomycetidae</taxon>
        <taxon>Agaricales</taxon>
        <taxon>Marasmiineae</taxon>
        <taxon>Mycenaceae</taxon>
        <taxon>Mycena</taxon>
    </lineage>
</organism>
<dbReference type="Proteomes" id="UP001221757">
    <property type="component" value="Unassembled WGS sequence"/>
</dbReference>
<sequence>MQSILLRAPIPQKSNDASIAKFTHPPPYVPGSYAFHPPPATLPYLPSLAWFCLTKLALYPNQVNAIGAVRLNYHPPVSDESYDILRALIPSFSPPEFDWANVDPRLWATLVQIYDNLPPAFQCYSIPLADEHLRLLQSVQSTSQFSLITILELPGCRELLDTTIFNLKHLHSLCALDASSTSLSTYALKVLSETVSWSDDQTRKGPWGLRILRLRNCQNIDNISPYLASFQLLSILDLRGTKCRSENFLPTFHPAQPTEHSLYHPTPLRLSVALLSSLDGLLFSSENVFILHINTLHHPAPAERPTTKATRIEDVCVTLSAGSSEFFVGSSKEAAPQPRKRPGRFAQERKPAVEACNCAECVPGGLSLRRPHHMRDYALHNHIADQELSAHAAKQDAVSFYHSRHAPARARGPPRGYTYPDEAPMSPSTKDALLMLYRPPPPWAALEVVTPDVPLAKLSSLAGVVTALSNRKRAEMAEYSEQQLNEKRRRIQKTGGEAAQPETPAPETAPLARNPFRRKVSQTKPAPSLASRAMDTISSITPPPLPVGAQLTQRALGQPTTLPSLSNQKRSGVRGADPGIRDREPAATAKGKQISSGAFDWDGWGKKQVGN</sequence>
<feature type="compositionally biased region" description="Low complexity" evidence="1">
    <location>
        <begin position="497"/>
        <end position="510"/>
    </location>
</feature>
<protein>
    <submittedName>
        <fullName evidence="2">Uncharacterized protein</fullName>
    </submittedName>
</protein>